<keyword evidence="7" id="KW-1185">Reference proteome</keyword>
<dbReference type="PANTHER" id="PTHR12714:SF9">
    <property type="entry name" value="PROTEIN-S-ISOPRENYLCYSTEINE O-METHYLTRANSFERASE"/>
    <property type="match status" value="1"/>
</dbReference>
<keyword evidence="2 5" id="KW-0812">Transmembrane</keyword>
<evidence type="ECO:0008006" key="8">
    <source>
        <dbReference type="Google" id="ProtNLM"/>
    </source>
</evidence>
<name>A0AA96ZW10_9EURY</name>
<comment type="subcellular location">
    <subcellularLocation>
        <location evidence="1">Endomembrane system</location>
        <topology evidence="1">Multi-pass membrane protein</topology>
    </subcellularLocation>
</comment>
<organism evidence="6 7">
    <name type="scientific">Methanolapillus millepedarum</name>
    <dbReference type="NCBI Taxonomy" id="3028296"/>
    <lineage>
        <taxon>Archaea</taxon>
        <taxon>Methanobacteriati</taxon>
        <taxon>Methanobacteriota</taxon>
        <taxon>Stenosarchaea group</taxon>
        <taxon>Methanomicrobia</taxon>
        <taxon>Methanosarcinales</taxon>
        <taxon>Methanosarcinaceae</taxon>
        <taxon>Methanolapillus</taxon>
    </lineage>
</organism>
<dbReference type="Proteomes" id="UP001303587">
    <property type="component" value="Chromosome"/>
</dbReference>
<accession>A0AA96ZW10</accession>
<dbReference type="PANTHER" id="PTHR12714">
    <property type="entry name" value="PROTEIN-S ISOPRENYLCYSTEINE O-METHYLTRANSFERASE"/>
    <property type="match status" value="1"/>
</dbReference>
<evidence type="ECO:0000256" key="2">
    <source>
        <dbReference type="ARBA" id="ARBA00022692"/>
    </source>
</evidence>
<proteinExistence type="predicted"/>
<dbReference type="GO" id="GO:0016740">
    <property type="term" value="F:transferase activity"/>
    <property type="evidence" value="ECO:0007669"/>
    <property type="project" value="UniProtKB-ARBA"/>
</dbReference>
<evidence type="ECO:0000256" key="1">
    <source>
        <dbReference type="ARBA" id="ARBA00004127"/>
    </source>
</evidence>
<feature type="transmembrane region" description="Helical" evidence="5">
    <location>
        <begin position="80"/>
        <end position="102"/>
    </location>
</feature>
<keyword evidence="4 5" id="KW-0472">Membrane</keyword>
<dbReference type="GO" id="GO:0012505">
    <property type="term" value="C:endomembrane system"/>
    <property type="evidence" value="ECO:0007669"/>
    <property type="project" value="UniProtKB-SubCell"/>
</dbReference>
<gene>
    <name evidence="6" type="ORF">MsAc7_09680</name>
</gene>
<keyword evidence="3 5" id="KW-1133">Transmembrane helix</keyword>
<protein>
    <recommendedName>
        <fullName evidence="8">Isoprenylcysteine carboxylmethyltransferase family protein</fullName>
    </recommendedName>
</protein>
<evidence type="ECO:0000256" key="5">
    <source>
        <dbReference type="SAM" id="Phobius"/>
    </source>
</evidence>
<evidence type="ECO:0000256" key="4">
    <source>
        <dbReference type="ARBA" id="ARBA00023136"/>
    </source>
</evidence>
<evidence type="ECO:0000313" key="6">
    <source>
        <dbReference type="EMBL" id="WNY25417.1"/>
    </source>
</evidence>
<dbReference type="AlphaFoldDB" id="A0AA96ZW10"/>
<feature type="transmembrane region" description="Helical" evidence="5">
    <location>
        <begin position="49"/>
        <end position="68"/>
    </location>
</feature>
<sequence>MNRCNKTLWGVSISPVLSDLHNQVISFLSQKHRQNPDFWHKTISFAAESFFYFLVIPFILLFVGSRIFTEPVFVLSTNQFRFMMIFSVLAVFYGLFLVAFAVRELWIYGYGSPAVHAPPQKLVTTGPYALFRNPLVIGNLIYYAGIIFLVSGSLEICLLSFVATAIPAYFYHKYIEEPELEKTFGDEYADYKRDVPGLIPFVERKPIQNLKQYFFRK</sequence>
<dbReference type="EMBL" id="CP131060">
    <property type="protein sequence ID" value="WNY25417.1"/>
    <property type="molecule type" value="Genomic_DNA"/>
</dbReference>
<feature type="transmembrane region" description="Helical" evidence="5">
    <location>
        <begin position="140"/>
        <end position="170"/>
    </location>
</feature>
<reference evidence="6 7" key="1">
    <citation type="submission" date="2023-07" db="EMBL/GenBank/DDBJ databases">
        <title>Closed genoem sequence of Methanosarcinaceae archaeon Ac7.</title>
        <authorList>
            <person name="Poehlein A."/>
            <person name="Protasov E."/>
            <person name="Platt K."/>
            <person name="Reeh H."/>
            <person name="Daniel R."/>
            <person name="Brune A."/>
        </authorList>
    </citation>
    <scope>NUCLEOTIDE SEQUENCE [LARGE SCALE GENOMIC DNA]</scope>
    <source>
        <strain evidence="6 7">Ac7</strain>
    </source>
</reference>
<dbReference type="Pfam" id="PF04191">
    <property type="entry name" value="PEMT"/>
    <property type="match status" value="1"/>
</dbReference>
<dbReference type="Gene3D" id="1.20.120.1630">
    <property type="match status" value="1"/>
</dbReference>
<dbReference type="InterPro" id="IPR007318">
    <property type="entry name" value="Phopholipid_MeTrfase"/>
</dbReference>
<evidence type="ECO:0000256" key="3">
    <source>
        <dbReference type="ARBA" id="ARBA00022989"/>
    </source>
</evidence>
<evidence type="ECO:0000313" key="7">
    <source>
        <dbReference type="Proteomes" id="UP001303587"/>
    </source>
</evidence>